<accession>A0A3P1VD26</accession>
<comment type="caution">
    <text evidence="2">The sequence shown here is derived from an EMBL/GenBank/DDBJ whole genome shotgun (WGS) entry which is preliminary data.</text>
</comment>
<dbReference type="EMBL" id="RQZA01000003">
    <property type="protein sequence ID" value="RRD31526.1"/>
    <property type="molecule type" value="Genomic_DNA"/>
</dbReference>
<dbReference type="GO" id="GO:0006799">
    <property type="term" value="P:polyphosphate biosynthetic process"/>
    <property type="evidence" value="ECO:0007669"/>
    <property type="project" value="UniProtKB-ARBA"/>
</dbReference>
<keyword evidence="3" id="KW-1185">Reference proteome</keyword>
<dbReference type="SUPFAM" id="SSF55154">
    <property type="entry name" value="CYTH-like phosphatases"/>
    <property type="match status" value="1"/>
</dbReference>
<dbReference type="Gene3D" id="3.20.100.30">
    <property type="entry name" value="VTC, catalytic tunnel domain"/>
    <property type="match status" value="1"/>
</dbReference>
<evidence type="ECO:0000313" key="2">
    <source>
        <dbReference type="EMBL" id="RRD31526.1"/>
    </source>
</evidence>
<name>A0A3P1VD26_9STRE</name>
<sequence length="248" mass="28652">MKTKDLQTKFKRIETKYLVHKDVLAKLEEDLKMHLIPDDYPTSTITNIYFDSSNFRMIQDAIAHKNDRKKIRMRFYNSQPSLDSQAFLEIKQKDAQGVGHKFRVTASAETILDYVQYGIRSPEISDDALSEQLDKLRLRHSGIFPMMYIYYDRFSMKGIDDPQVRVTIDHNLIYRDEAVTVGAGKYGHPLVDKDYVIMEIKVPGTCPDWLTAILDKHQLVNQSFSKYGNAYLKSQAAKKGILQEVSFA</sequence>
<gene>
    <name evidence="2" type="ORF">EII38_04710</name>
</gene>
<feature type="domain" description="VTC" evidence="1">
    <location>
        <begin position="11"/>
        <end position="232"/>
    </location>
</feature>
<proteinExistence type="predicted"/>
<dbReference type="RefSeq" id="WP_018166416.1">
    <property type="nucleotide sequence ID" value="NZ_RQZA01000003.1"/>
</dbReference>
<dbReference type="AlphaFoldDB" id="A0A3P1VD26"/>
<dbReference type="STRING" id="1123309.GCA_000377005_00491"/>
<dbReference type="InterPro" id="IPR033469">
    <property type="entry name" value="CYTH-like_dom_sf"/>
</dbReference>
<dbReference type="Proteomes" id="UP000281771">
    <property type="component" value="Unassembled WGS sequence"/>
</dbReference>
<organism evidence="2 3">
    <name type="scientific">Streptococcus minor</name>
    <dbReference type="NCBI Taxonomy" id="229549"/>
    <lineage>
        <taxon>Bacteria</taxon>
        <taxon>Bacillati</taxon>
        <taxon>Bacillota</taxon>
        <taxon>Bacilli</taxon>
        <taxon>Lactobacillales</taxon>
        <taxon>Streptococcaceae</taxon>
        <taxon>Streptococcus</taxon>
    </lineage>
</organism>
<dbReference type="InterPro" id="IPR018966">
    <property type="entry name" value="VTC_domain"/>
</dbReference>
<evidence type="ECO:0000313" key="3">
    <source>
        <dbReference type="Proteomes" id="UP000281771"/>
    </source>
</evidence>
<protein>
    <submittedName>
        <fullName evidence="2">Polyphosphate polymerase domain-containing protein</fullName>
    </submittedName>
</protein>
<dbReference type="Pfam" id="PF09359">
    <property type="entry name" value="VTC"/>
    <property type="match status" value="1"/>
</dbReference>
<evidence type="ECO:0000259" key="1">
    <source>
        <dbReference type="Pfam" id="PF09359"/>
    </source>
</evidence>
<dbReference type="InterPro" id="IPR042267">
    <property type="entry name" value="VTC_sf"/>
</dbReference>
<reference evidence="2 3" key="1">
    <citation type="submission" date="2018-11" db="EMBL/GenBank/DDBJ databases">
        <title>Genomes From Bacteria Associated with the Canine Oral Cavity: a Test Case for Automated Genome-Based Taxonomic Assignment.</title>
        <authorList>
            <person name="Coil D.A."/>
            <person name="Jospin G."/>
            <person name="Darling A.E."/>
            <person name="Wallis C."/>
            <person name="Davis I.J."/>
            <person name="Harris S."/>
            <person name="Eisen J.A."/>
            <person name="Holcombe L.J."/>
            <person name="O'Flynn C."/>
        </authorList>
    </citation>
    <scope>NUCLEOTIDE SEQUENCE [LARGE SCALE GENOMIC DNA]</scope>
    <source>
        <strain evidence="2 3">OH4621_COT-116</strain>
    </source>
</reference>
<dbReference type="CDD" id="cd07750">
    <property type="entry name" value="PolyPPase_VTC_like"/>
    <property type="match status" value="1"/>
</dbReference>